<dbReference type="InterPro" id="IPR050227">
    <property type="entry name" value="Rab"/>
</dbReference>
<evidence type="ECO:0000313" key="7">
    <source>
        <dbReference type="EMBL" id="NDV38411.1"/>
    </source>
</evidence>
<accession>A0A6B2LNW7</accession>
<feature type="domain" description="Roc" evidence="6">
    <location>
        <begin position="1"/>
        <end position="160"/>
    </location>
</feature>
<evidence type="ECO:0000256" key="4">
    <source>
        <dbReference type="ARBA" id="ARBA00023288"/>
    </source>
</evidence>
<keyword evidence="1" id="KW-0677">Repeat</keyword>
<sequence>MKLMFVGQENVGKSTFINAFKLYNQNVKKTKIKSKLTTEGSTEGISIQTLDYHTDNGAKVNLSIWDFGGQEIQASTHAFFLTERSIYIIVWKISAEHENSRVPYWLETIRFHAPNSPILLLATHRCAQEEEAEVDPPAPPSGPPGPLQAHLPLARRGAWV</sequence>
<evidence type="ECO:0000256" key="2">
    <source>
        <dbReference type="ARBA" id="ARBA00022741"/>
    </source>
</evidence>
<reference evidence="7" key="1">
    <citation type="journal article" date="2020" name="J. Eukaryot. Microbiol.">
        <title>De novo Sequencing, Assembly and Annotation of the Transcriptome for the Free-Living Testate Amoeba Arcella intermedia.</title>
        <authorList>
            <person name="Ribeiro G.M."/>
            <person name="Porfirio-Sousa A.L."/>
            <person name="Maurer-Alcala X.X."/>
            <person name="Katz L.A."/>
            <person name="Lahr D.J.G."/>
        </authorList>
    </citation>
    <scope>NUCLEOTIDE SEQUENCE</scope>
</reference>
<proteinExistence type="predicted"/>
<keyword evidence="3" id="KW-0342">GTP-binding</keyword>
<dbReference type="GO" id="GO:0005525">
    <property type="term" value="F:GTP binding"/>
    <property type="evidence" value="ECO:0007669"/>
    <property type="project" value="UniProtKB-KW"/>
</dbReference>
<dbReference type="EMBL" id="GIBP01009442">
    <property type="protein sequence ID" value="NDV38411.1"/>
    <property type="molecule type" value="Transcribed_RNA"/>
</dbReference>
<evidence type="ECO:0000256" key="3">
    <source>
        <dbReference type="ARBA" id="ARBA00023134"/>
    </source>
</evidence>
<dbReference type="Gene3D" id="3.40.50.300">
    <property type="entry name" value="P-loop containing nucleotide triphosphate hydrolases"/>
    <property type="match status" value="1"/>
</dbReference>
<dbReference type="PANTHER" id="PTHR47977">
    <property type="entry name" value="RAS-RELATED PROTEIN RAB"/>
    <property type="match status" value="1"/>
</dbReference>
<dbReference type="PRINTS" id="PR00449">
    <property type="entry name" value="RASTRNSFRMNG"/>
</dbReference>
<protein>
    <recommendedName>
        <fullName evidence="6">Roc domain-containing protein</fullName>
    </recommendedName>
</protein>
<dbReference type="InterPro" id="IPR027417">
    <property type="entry name" value="P-loop_NTPase"/>
</dbReference>
<organism evidence="7">
    <name type="scientific">Arcella intermedia</name>
    <dbReference type="NCBI Taxonomy" id="1963864"/>
    <lineage>
        <taxon>Eukaryota</taxon>
        <taxon>Amoebozoa</taxon>
        <taxon>Tubulinea</taxon>
        <taxon>Elardia</taxon>
        <taxon>Arcellinida</taxon>
        <taxon>Sphaerothecina</taxon>
        <taxon>Arcellidae</taxon>
        <taxon>Arcella</taxon>
    </lineage>
</organism>
<keyword evidence="2" id="KW-0547">Nucleotide-binding</keyword>
<dbReference type="PROSITE" id="PS51424">
    <property type="entry name" value="ROC"/>
    <property type="match status" value="1"/>
</dbReference>
<dbReference type="Pfam" id="PF08477">
    <property type="entry name" value="Roc"/>
    <property type="match status" value="1"/>
</dbReference>
<dbReference type="Gene3D" id="3.30.70.1390">
    <property type="entry name" value="ROC domain from the Parkinson's disease-associated leucine-rich repeat kinase 2"/>
    <property type="match status" value="1"/>
</dbReference>
<evidence type="ECO:0000259" key="6">
    <source>
        <dbReference type="PROSITE" id="PS51424"/>
    </source>
</evidence>
<dbReference type="SUPFAM" id="SSF52540">
    <property type="entry name" value="P-loop containing nucleoside triphosphate hydrolases"/>
    <property type="match status" value="1"/>
</dbReference>
<evidence type="ECO:0000256" key="1">
    <source>
        <dbReference type="ARBA" id="ARBA00022737"/>
    </source>
</evidence>
<name>A0A6B2LNW7_9EUKA</name>
<dbReference type="AlphaFoldDB" id="A0A6B2LNW7"/>
<evidence type="ECO:0000256" key="5">
    <source>
        <dbReference type="SAM" id="MobiDB-lite"/>
    </source>
</evidence>
<keyword evidence="4" id="KW-0449">Lipoprotein</keyword>
<feature type="compositionally biased region" description="Pro residues" evidence="5">
    <location>
        <begin position="136"/>
        <end position="146"/>
    </location>
</feature>
<feature type="region of interest" description="Disordered" evidence="5">
    <location>
        <begin position="129"/>
        <end position="160"/>
    </location>
</feature>
<dbReference type="InterPro" id="IPR020859">
    <property type="entry name" value="ROC"/>
</dbReference>